<dbReference type="Proteomes" id="UP000022910">
    <property type="component" value="Unassembled WGS sequence"/>
</dbReference>
<dbReference type="InterPro" id="IPR044742">
    <property type="entry name" value="DEAD/DEAH_RhlB"/>
</dbReference>
<feature type="short sequence motif" description="Q motif" evidence="12">
    <location>
        <begin position="187"/>
        <end position="213"/>
    </location>
</feature>
<dbReference type="Gene3D" id="3.40.50.300">
    <property type="entry name" value="P-loop containing nucleotide triphosphate hydrolases"/>
    <property type="match status" value="2"/>
</dbReference>
<dbReference type="InterPro" id="IPR011545">
    <property type="entry name" value="DEAD/DEAH_box_helicase_dom"/>
</dbReference>
<dbReference type="GO" id="GO:0003676">
    <property type="term" value="F:nucleic acid binding"/>
    <property type="evidence" value="ECO:0007669"/>
    <property type="project" value="InterPro"/>
</dbReference>
<dbReference type="PROSITE" id="PS51194">
    <property type="entry name" value="HELICASE_CTER"/>
    <property type="match status" value="1"/>
</dbReference>
<evidence type="ECO:0000256" key="14">
    <source>
        <dbReference type="SAM" id="MobiDB-lite"/>
    </source>
</evidence>
<evidence type="ECO:0000256" key="7">
    <source>
        <dbReference type="ARBA" id="ARBA00022801"/>
    </source>
</evidence>
<reference evidence="18 19" key="1">
    <citation type="submission" date="2014-02" db="EMBL/GenBank/DDBJ databases">
        <title>Single nucleus genome sequencing reveals high similarity among nuclei of an endomycorrhizal fungus.</title>
        <authorList>
            <person name="Lin K."/>
            <person name="Geurts R."/>
            <person name="Zhang Z."/>
            <person name="Limpens E."/>
            <person name="Saunders D.G."/>
            <person name="Mu D."/>
            <person name="Pang E."/>
            <person name="Cao H."/>
            <person name="Cha H."/>
            <person name="Lin T."/>
            <person name="Zhou Q."/>
            <person name="Shang Y."/>
            <person name="Li Y."/>
            <person name="Ivanov S."/>
            <person name="Sharma T."/>
            <person name="Velzen R.V."/>
            <person name="Ruijter N.D."/>
            <person name="Aanen D.K."/>
            <person name="Win J."/>
            <person name="Kamoun S."/>
            <person name="Bisseling T."/>
            <person name="Huang S."/>
        </authorList>
    </citation>
    <scope>NUCLEOTIDE SEQUENCE [LARGE SCALE GENOMIC DNA]</scope>
    <source>
        <strain evidence="19">DAOM197198w</strain>
    </source>
</reference>
<evidence type="ECO:0000256" key="1">
    <source>
        <dbReference type="ARBA" id="ARBA00004604"/>
    </source>
</evidence>
<dbReference type="SUPFAM" id="SSF52540">
    <property type="entry name" value="P-loop containing nucleoside triphosphate hydrolases"/>
    <property type="match status" value="1"/>
</dbReference>
<evidence type="ECO:0000256" key="2">
    <source>
        <dbReference type="ARBA" id="ARBA00009334"/>
    </source>
</evidence>
<evidence type="ECO:0000259" key="17">
    <source>
        <dbReference type="PROSITE" id="PS51195"/>
    </source>
</evidence>
<dbReference type="CDD" id="cd00268">
    <property type="entry name" value="DEADc"/>
    <property type="match status" value="1"/>
</dbReference>
<keyword evidence="4" id="KW-0690">Ribosome biogenesis</keyword>
<dbReference type="OrthoDB" id="196131at2759"/>
<feature type="domain" description="DEAD-box RNA helicase Q" evidence="17">
    <location>
        <begin position="187"/>
        <end position="213"/>
    </location>
</feature>
<dbReference type="HOGENOM" id="CLU_003041_1_5_1"/>
<keyword evidence="7 13" id="KW-0378">Hydrolase</keyword>
<keyword evidence="5" id="KW-0698">rRNA processing</keyword>
<dbReference type="SMART" id="SM00487">
    <property type="entry name" value="DEXDc"/>
    <property type="match status" value="1"/>
</dbReference>
<name>A0A015KSE7_RHIIW</name>
<evidence type="ECO:0000256" key="3">
    <source>
        <dbReference type="ARBA" id="ARBA00012552"/>
    </source>
</evidence>
<keyword evidence="8 13" id="KW-0347">Helicase</keyword>
<feature type="compositionally biased region" description="Basic and acidic residues" evidence="14">
    <location>
        <begin position="98"/>
        <end position="113"/>
    </location>
</feature>
<comment type="caution">
    <text evidence="18">The sequence shown here is derived from an EMBL/GenBank/DDBJ whole genome shotgun (WGS) entry which is preliminary data.</text>
</comment>
<dbReference type="SMART" id="SM00490">
    <property type="entry name" value="HELICc"/>
    <property type="match status" value="1"/>
</dbReference>
<accession>A0A015KSE7</accession>
<evidence type="ECO:0000259" key="15">
    <source>
        <dbReference type="PROSITE" id="PS51192"/>
    </source>
</evidence>
<organism evidence="18 19">
    <name type="scientific">Rhizophagus irregularis (strain DAOM 197198w)</name>
    <name type="common">Glomus intraradices</name>
    <dbReference type="NCBI Taxonomy" id="1432141"/>
    <lineage>
        <taxon>Eukaryota</taxon>
        <taxon>Fungi</taxon>
        <taxon>Fungi incertae sedis</taxon>
        <taxon>Mucoromycota</taxon>
        <taxon>Glomeromycotina</taxon>
        <taxon>Glomeromycetes</taxon>
        <taxon>Glomerales</taxon>
        <taxon>Glomeraceae</taxon>
        <taxon>Rhizophagus</taxon>
    </lineage>
</organism>
<evidence type="ECO:0000256" key="11">
    <source>
        <dbReference type="ARBA" id="ARBA00037449"/>
    </source>
</evidence>
<dbReference type="OMA" id="TMAFAYP"/>
<evidence type="ECO:0000256" key="9">
    <source>
        <dbReference type="ARBA" id="ARBA00022840"/>
    </source>
</evidence>
<dbReference type="InterPro" id="IPR014014">
    <property type="entry name" value="RNA_helicase_DEAD_Q_motif"/>
</dbReference>
<dbReference type="EC" id="3.6.4.13" evidence="3"/>
<comment type="function">
    <text evidence="11">ATP-dependent RNA helicase required for 60S ribosomal subunit synthesis. Involved in efficient pre-rRNA processing, predominantly at site A3, which is necessary for the normal formation of 25S and 5.8S rRNAs.</text>
</comment>
<comment type="subcellular location">
    <subcellularLocation>
        <location evidence="1">Nucleus</location>
        <location evidence="1">Nucleolus</location>
    </subcellularLocation>
</comment>
<evidence type="ECO:0000313" key="18">
    <source>
        <dbReference type="EMBL" id="EXX62786.1"/>
    </source>
</evidence>
<dbReference type="STRING" id="1432141.A0A015KSE7"/>
<sequence length="597" mass="67119">MSSDKNQSGFIKKAERRAKLEKLVAAANNKAELKAQVKSCDKSNTKKTEKKRKRNEKEEFFSTSSSNSSLNIIKQDTEKNGYSKKKKKNDAVTNDMDDSSKKDKGKEMELNGKEKKKNKKHKIRRTIKFSEKGKASTYDDDSVFEPKIPKMKNTSTGNSSTDSAVVDEFNKKNEIQITGDLVCNPIMSFTQLNIDESIKGILNKFERPTPIQASCWPICLSGRDVIGIAETGSGKTLAYTVPALKHVKSLSYIPPNNKPLILVVAPTRELAIQIQEQCKEFDPVCGIKSVCIYGGVSKVDQYKALRKSFHIVVATPGRLLDLINEGICDISNVSYLVLDEADRMLDKGFENDIRQIVAKTNKNRQTAMFSATWPESVRKLANDFLNNPMKVVIGSPDLSANNNVTQIVEVIDNPMDKDRCLLNLLKQYHTKKNRILVFVLFKKEAPRVENLLANHGYEVQSIHGDKSQFQRMEVLKAFKDGFYPLLIATDVAARGIDIPNVEYVINYTFPLTIEDYVHRIGRTGRAGNKGISHTLFTSHDKAHSGELINVLRQSNQKIPESLLKFGGGVKKKEHKAYGSFFKEVDLSLKPTKIKFED</sequence>
<evidence type="ECO:0000256" key="8">
    <source>
        <dbReference type="ARBA" id="ARBA00022806"/>
    </source>
</evidence>
<feature type="region of interest" description="Disordered" evidence="14">
    <location>
        <begin position="29"/>
        <end position="125"/>
    </location>
</feature>
<dbReference type="PROSITE" id="PS00039">
    <property type="entry name" value="DEAD_ATP_HELICASE"/>
    <property type="match status" value="1"/>
</dbReference>
<dbReference type="InterPro" id="IPR014001">
    <property type="entry name" value="Helicase_ATP-bd"/>
</dbReference>
<dbReference type="EMBL" id="JEMT01024455">
    <property type="protein sequence ID" value="EXX62786.1"/>
    <property type="molecule type" value="Genomic_DNA"/>
</dbReference>
<dbReference type="FunFam" id="3.40.50.300:FF:000008">
    <property type="entry name" value="ATP-dependent RNA helicase RhlB"/>
    <property type="match status" value="1"/>
</dbReference>
<dbReference type="GO" id="GO:0016787">
    <property type="term" value="F:hydrolase activity"/>
    <property type="evidence" value="ECO:0007669"/>
    <property type="project" value="UniProtKB-KW"/>
</dbReference>
<feature type="domain" description="Helicase ATP-binding" evidence="15">
    <location>
        <begin position="216"/>
        <end position="391"/>
    </location>
</feature>
<evidence type="ECO:0000256" key="13">
    <source>
        <dbReference type="RuleBase" id="RU000492"/>
    </source>
</evidence>
<comment type="similarity">
    <text evidence="2">Belongs to the DEAD box helicase family. DDX5/DBP2 subfamily.</text>
</comment>
<dbReference type="PROSITE" id="PS51195">
    <property type="entry name" value="Q_MOTIF"/>
    <property type="match status" value="1"/>
</dbReference>
<dbReference type="PANTHER" id="PTHR47958">
    <property type="entry name" value="ATP-DEPENDENT RNA HELICASE DBP3"/>
    <property type="match status" value="1"/>
</dbReference>
<dbReference type="InterPro" id="IPR027417">
    <property type="entry name" value="P-loop_NTPase"/>
</dbReference>
<evidence type="ECO:0000256" key="6">
    <source>
        <dbReference type="ARBA" id="ARBA00022741"/>
    </source>
</evidence>
<evidence type="ECO:0000259" key="16">
    <source>
        <dbReference type="PROSITE" id="PS51194"/>
    </source>
</evidence>
<keyword evidence="10" id="KW-0539">Nucleus</keyword>
<feature type="compositionally biased region" description="Basic and acidic residues" evidence="14">
    <location>
        <begin position="31"/>
        <end position="47"/>
    </location>
</feature>
<proteinExistence type="inferred from homology"/>
<dbReference type="CDD" id="cd18787">
    <property type="entry name" value="SF2_C_DEAD"/>
    <property type="match status" value="1"/>
</dbReference>
<keyword evidence="6 13" id="KW-0547">Nucleotide-binding</keyword>
<dbReference type="GO" id="GO:0003724">
    <property type="term" value="F:RNA helicase activity"/>
    <property type="evidence" value="ECO:0007669"/>
    <property type="project" value="UniProtKB-EC"/>
</dbReference>
<dbReference type="InterPro" id="IPR001650">
    <property type="entry name" value="Helicase_C-like"/>
</dbReference>
<dbReference type="Pfam" id="PF00271">
    <property type="entry name" value="Helicase_C"/>
    <property type="match status" value="1"/>
</dbReference>
<keyword evidence="9 13" id="KW-0067">ATP-binding</keyword>
<evidence type="ECO:0000256" key="4">
    <source>
        <dbReference type="ARBA" id="ARBA00022517"/>
    </source>
</evidence>
<dbReference type="Pfam" id="PF00270">
    <property type="entry name" value="DEAD"/>
    <property type="match status" value="1"/>
</dbReference>
<feature type="domain" description="Helicase C-terminal" evidence="16">
    <location>
        <begin position="424"/>
        <end position="566"/>
    </location>
</feature>
<feature type="compositionally biased region" description="Basic residues" evidence="14">
    <location>
        <begin position="114"/>
        <end position="125"/>
    </location>
</feature>
<evidence type="ECO:0000256" key="5">
    <source>
        <dbReference type="ARBA" id="ARBA00022552"/>
    </source>
</evidence>
<protein>
    <recommendedName>
        <fullName evidence="3">RNA helicase</fullName>
        <ecNumber evidence="3">3.6.4.13</ecNumber>
    </recommendedName>
</protein>
<dbReference type="AlphaFoldDB" id="A0A015KSE7"/>
<dbReference type="GO" id="GO:0005524">
    <property type="term" value="F:ATP binding"/>
    <property type="evidence" value="ECO:0007669"/>
    <property type="project" value="UniProtKB-KW"/>
</dbReference>
<evidence type="ECO:0000256" key="10">
    <source>
        <dbReference type="ARBA" id="ARBA00023242"/>
    </source>
</evidence>
<dbReference type="InterPro" id="IPR000629">
    <property type="entry name" value="RNA-helicase_DEAD-box_CS"/>
</dbReference>
<dbReference type="PROSITE" id="PS51192">
    <property type="entry name" value="HELICASE_ATP_BIND_1"/>
    <property type="match status" value="1"/>
</dbReference>
<gene>
    <name evidence="18" type="ORF">RirG_158550</name>
</gene>
<keyword evidence="19" id="KW-1185">Reference proteome</keyword>
<evidence type="ECO:0000256" key="12">
    <source>
        <dbReference type="PROSITE-ProRule" id="PRU00552"/>
    </source>
</evidence>
<evidence type="ECO:0000313" key="19">
    <source>
        <dbReference type="Proteomes" id="UP000022910"/>
    </source>
</evidence>